<dbReference type="GO" id="GO:0003677">
    <property type="term" value="F:DNA binding"/>
    <property type="evidence" value="ECO:0007669"/>
    <property type="project" value="UniProtKB-KW"/>
</dbReference>
<dbReference type="SUPFAM" id="SSF46785">
    <property type="entry name" value="Winged helix' DNA-binding domain"/>
    <property type="match status" value="1"/>
</dbReference>
<evidence type="ECO:0000256" key="1">
    <source>
        <dbReference type="ARBA" id="ARBA00023015"/>
    </source>
</evidence>
<dbReference type="Proteomes" id="UP000252585">
    <property type="component" value="Unassembled WGS sequence"/>
</dbReference>
<comment type="caution">
    <text evidence="5">The sequence shown here is derived from an EMBL/GenBank/DDBJ whole genome shotgun (WGS) entry which is preliminary data.</text>
</comment>
<sequence length="124" mass="14228">MSSRFRDDQPIFQQIAEMIESNIIEGSININDRIPSTNELAKHYQINPATAAKGINLLVDEGVIYKKRGVGMFVTENARDVVIKKRKDIFYEQYISPLLNEANRIEISTQQIMNWIKEGKENGN</sequence>
<dbReference type="PROSITE" id="PS50949">
    <property type="entry name" value="HTH_GNTR"/>
    <property type="match status" value="1"/>
</dbReference>
<dbReference type="InterPro" id="IPR036388">
    <property type="entry name" value="WH-like_DNA-bd_sf"/>
</dbReference>
<organism evidence="5 6">
    <name type="scientific">Saliterribacillus persicus</name>
    <dbReference type="NCBI Taxonomy" id="930114"/>
    <lineage>
        <taxon>Bacteria</taxon>
        <taxon>Bacillati</taxon>
        <taxon>Bacillota</taxon>
        <taxon>Bacilli</taxon>
        <taxon>Bacillales</taxon>
        <taxon>Bacillaceae</taxon>
        <taxon>Saliterribacillus</taxon>
    </lineage>
</organism>
<evidence type="ECO:0000256" key="3">
    <source>
        <dbReference type="ARBA" id="ARBA00023163"/>
    </source>
</evidence>
<gene>
    <name evidence="5" type="ORF">DFR57_103155</name>
</gene>
<dbReference type="GO" id="GO:0003700">
    <property type="term" value="F:DNA-binding transcription factor activity"/>
    <property type="evidence" value="ECO:0007669"/>
    <property type="project" value="InterPro"/>
</dbReference>
<accession>A0A368Y537</accession>
<keyword evidence="6" id="KW-1185">Reference proteome</keyword>
<dbReference type="Gene3D" id="1.10.10.10">
    <property type="entry name" value="Winged helix-like DNA-binding domain superfamily/Winged helix DNA-binding domain"/>
    <property type="match status" value="1"/>
</dbReference>
<dbReference type="AlphaFoldDB" id="A0A368Y537"/>
<reference evidence="5 6" key="1">
    <citation type="submission" date="2018-07" db="EMBL/GenBank/DDBJ databases">
        <title>Genomic Encyclopedia of Type Strains, Phase IV (KMG-IV): sequencing the most valuable type-strain genomes for metagenomic binning, comparative biology and taxonomic classification.</title>
        <authorList>
            <person name="Goeker M."/>
        </authorList>
    </citation>
    <scope>NUCLEOTIDE SEQUENCE [LARGE SCALE GENOMIC DNA]</scope>
    <source>
        <strain evidence="5 6">DSM 27696</strain>
    </source>
</reference>
<evidence type="ECO:0000313" key="5">
    <source>
        <dbReference type="EMBL" id="RCW74859.1"/>
    </source>
</evidence>
<evidence type="ECO:0000313" key="6">
    <source>
        <dbReference type="Proteomes" id="UP000252585"/>
    </source>
</evidence>
<dbReference type="PANTHER" id="PTHR38445:SF10">
    <property type="entry name" value="GNTR-FAMILY TRANSCRIPTIONAL REGULATOR"/>
    <property type="match status" value="1"/>
</dbReference>
<proteinExistence type="predicted"/>
<keyword evidence="1" id="KW-0805">Transcription regulation</keyword>
<dbReference type="PANTHER" id="PTHR38445">
    <property type="entry name" value="HTH-TYPE TRANSCRIPTIONAL REPRESSOR YTRA"/>
    <property type="match status" value="1"/>
</dbReference>
<keyword evidence="3" id="KW-0804">Transcription</keyword>
<feature type="domain" description="HTH gntR-type" evidence="4">
    <location>
        <begin position="9"/>
        <end position="77"/>
    </location>
</feature>
<protein>
    <submittedName>
        <fullName evidence="5">DNA-binding transcriptional regulator YhcF (GntR family)</fullName>
    </submittedName>
</protein>
<evidence type="ECO:0000259" key="4">
    <source>
        <dbReference type="PROSITE" id="PS50949"/>
    </source>
</evidence>
<dbReference type="InterPro" id="IPR036390">
    <property type="entry name" value="WH_DNA-bd_sf"/>
</dbReference>
<dbReference type="RefSeq" id="WP_114351967.1">
    <property type="nucleotide sequence ID" value="NZ_QPJJ01000003.1"/>
</dbReference>
<keyword evidence="2 5" id="KW-0238">DNA-binding</keyword>
<dbReference type="Pfam" id="PF00392">
    <property type="entry name" value="GntR"/>
    <property type="match status" value="1"/>
</dbReference>
<dbReference type="InterPro" id="IPR000524">
    <property type="entry name" value="Tscrpt_reg_HTH_GntR"/>
</dbReference>
<dbReference type="SMART" id="SM00345">
    <property type="entry name" value="HTH_GNTR"/>
    <property type="match status" value="1"/>
</dbReference>
<evidence type="ECO:0000256" key="2">
    <source>
        <dbReference type="ARBA" id="ARBA00023125"/>
    </source>
</evidence>
<dbReference type="OrthoDB" id="162505at2"/>
<dbReference type="CDD" id="cd07377">
    <property type="entry name" value="WHTH_GntR"/>
    <property type="match status" value="1"/>
</dbReference>
<dbReference type="EMBL" id="QPJJ01000003">
    <property type="protein sequence ID" value="RCW74859.1"/>
    <property type="molecule type" value="Genomic_DNA"/>
</dbReference>
<name>A0A368Y537_9BACI</name>